<evidence type="ECO:0000256" key="2">
    <source>
        <dbReference type="SAM" id="MobiDB-lite"/>
    </source>
</evidence>
<dbReference type="Proteomes" id="UP001293593">
    <property type="component" value="Unassembled WGS sequence"/>
</dbReference>
<protein>
    <submittedName>
        <fullName evidence="3">Uncharacterized protein</fullName>
    </submittedName>
</protein>
<feature type="region of interest" description="Disordered" evidence="2">
    <location>
        <begin position="563"/>
        <end position="643"/>
    </location>
</feature>
<reference evidence="3" key="1">
    <citation type="submission" date="2023-10" db="EMBL/GenBank/DDBJ databases">
        <title>Chromosome-level genome of the transformable northern wattle, Acacia crassicarpa.</title>
        <authorList>
            <person name="Massaro I."/>
            <person name="Sinha N.R."/>
            <person name="Poethig S."/>
            <person name="Leichty A.R."/>
        </authorList>
    </citation>
    <scope>NUCLEOTIDE SEQUENCE</scope>
    <source>
        <strain evidence="3">Acra3RX</strain>
        <tissue evidence="3">Leaf</tissue>
    </source>
</reference>
<keyword evidence="4" id="KW-1185">Reference proteome</keyword>
<dbReference type="AlphaFoldDB" id="A0AAE1MYT2"/>
<evidence type="ECO:0000256" key="1">
    <source>
        <dbReference type="SAM" id="Coils"/>
    </source>
</evidence>
<feature type="coiled-coil region" evidence="1">
    <location>
        <begin position="333"/>
        <end position="395"/>
    </location>
</feature>
<gene>
    <name evidence="3" type="ORF">QN277_011626</name>
</gene>
<dbReference type="PANTHER" id="PTHR34121">
    <property type="entry name" value="MYOSIN-11"/>
    <property type="match status" value="1"/>
</dbReference>
<proteinExistence type="predicted"/>
<accession>A0AAE1MYT2</accession>
<sequence>MSSWLKSVVSYADNVVQHAGQAVAEGAKILEDHIAGQNFKSVKKTVERLEEAAVYYRGPERLQLLKKWLVLLKEIEEMSATLAEDKEKTSEQAFAVDKAKENLRKPSMVLYYDVDVGGEPLNFHDVFVQSQALEGITLSMILEVPDEEEVSVLLEIFRLCLAGGKDAHSAIVRSIQNLATTFLNYQDEVLMKREELLQFAQDAITGLKINSDIARIDVESSNLRRKLIQMETSQLYSNEGHKEAEETIKALKVALSQIRICSRLEELLLKKKVINIGKSPEIHAQKVDKLKVLLESLASSAAKAEKRISDSRLQKEEALKVREAKAIGANGKEKEIVAEILELQRKKDDLEAELNKVNTSLAAAQARLSDAREEKEQFEEVNNQIIEHLKTKEDELSKSITSCKVEADVLNIWIRFLEDTWDLQRSNAEIHEKQVNYELEKHKDYFVNLAIQLLTAYKKELEPWVTRIESFVENLKNLSHGRSEMPSHADIEDSYLLSPRKSLEEEYLAYETKIITTFSVVDSMKRYFVAQQGKSSRNDEHVSELFDAIEKLRTQFDSIERPYLEIESPGGKAEVPISQRKQQGSTLPAAQVTEEEPKSAAATRADQLPPNHEAESIELESESGKLDQDLSTEEVGGWDFDDLEKELLDADSAAKS</sequence>
<dbReference type="PANTHER" id="PTHR34121:SF1">
    <property type="entry name" value="FILAMIN-A-INTERACTING PROTEIN 1"/>
    <property type="match status" value="1"/>
</dbReference>
<keyword evidence="1" id="KW-0175">Coiled coil</keyword>
<dbReference type="EMBL" id="JAWXYG010000002">
    <property type="protein sequence ID" value="KAK4279930.1"/>
    <property type="molecule type" value="Genomic_DNA"/>
</dbReference>
<comment type="caution">
    <text evidence="3">The sequence shown here is derived from an EMBL/GenBank/DDBJ whole genome shotgun (WGS) entry which is preliminary data.</text>
</comment>
<organism evidence="3 4">
    <name type="scientific">Acacia crassicarpa</name>
    <name type="common">northern wattle</name>
    <dbReference type="NCBI Taxonomy" id="499986"/>
    <lineage>
        <taxon>Eukaryota</taxon>
        <taxon>Viridiplantae</taxon>
        <taxon>Streptophyta</taxon>
        <taxon>Embryophyta</taxon>
        <taxon>Tracheophyta</taxon>
        <taxon>Spermatophyta</taxon>
        <taxon>Magnoliopsida</taxon>
        <taxon>eudicotyledons</taxon>
        <taxon>Gunneridae</taxon>
        <taxon>Pentapetalae</taxon>
        <taxon>rosids</taxon>
        <taxon>fabids</taxon>
        <taxon>Fabales</taxon>
        <taxon>Fabaceae</taxon>
        <taxon>Caesalpinioideae</taxon>
        <taxon>mimosoid clade</taxon>
        <taxon>Acacieae</taxon>
        <taxon>Acacia</taxon>
    </lineage>
</organism>
<evidence type="ECO:0000313" key="3">
    <source>
        <dbReference type="EMBL" id="KAK4279930.1"/>
    </source>
</evidence>
<name>A0AAE1MYT2_9FABA</name>
<feature type="compositionally biased region" description="Polar residues" evidence="2">
    <location>
        <begin position="579"/>
        <end position="588"/>
    </location>
</feature>
<evidence type="ECO:0000313" key="4">
    <source>
        <dbReference type="Proteomes" id="UP001293593"/>
    </source>
</evidence>